<keyword evidence="2" id="KW-0067">ATP-binding</keyword>
<gene>
    <name evidence="6" type="ORF">LVJ94_51435</name>
</gene>
<evidence type="ECO:0000259" key="5">
    <source>
        <dbReference type="PROSITE" id="PS50045"/>
    </source>
</evidence>
<dbReference type="Gene3D" id="2.60.200.20">
    <property type="match status" value="1"/>
</dbReference>
<dbReference type="Gene3D" id="1.10.8.60">
    <property type="match status" value="1"/>
</dbReference>
<dbReference type="Gene3D" id="3.40.50.300">
    <property type="entry name" value="P-loop containing nucleotide triphosphate hydrolases"/>
    <property type="match status" value="1"/>
</dbReference>
<evidence type="ECO:0000256" key="4">
    <source>
        <dbReference type="ARBA" id="ARBA00023163"/>
    </source>
</evidence>
<dbReference type="PRINTS" id="PR01590">
    <property type="entry name" value="HTHFIS"/>
</dbReference>
<protein>
    <submittedName>
        <fullName evidence="6">Sigma 54-interacting transcriptional regulator</fullName>
    </submittedName>
</protein>
<dbReference type="InterPro" id="IPR003593">
    <property type="entry name" value="AAA+_ATPase"/>
</dbReference>
<keyword evidence="7" id="KW-1185">Reference proteome</keyword>
<keyword evidence="1" id="KW-0547">Nucleotide-binding</keyword>
<dbReference type="PROSITE" id="PS50045">
    <property type="entry name" value="SIGMA54_INTERACT_4"/>
    <property type="match status" value="1"/>
</dbReference>
<dbReference type="Proteomes" id="UP001374803">
    <property type="component" value="Chromosome"/>
</dbReference>
<dbReference type="SUPFAM" id="SSF46689">
    <property type="entry name" value="Homeodomain-like"/>
    <property type="match status" value="1"/>
</dbReference>
<dbReference type="Gene3D" id="1.10.10.60">
    <property type="entry name" value="Homeodomain-like"/>
    <property type="match status" value="1"/>
</dbReference>
<organism evidence="6 7">
    <name type="scientific">Pendulispora rubella</name>
    <dbReference type="NCBI Taxonomy" id="2741070"/>
    <lineage>
        <taxon>Bacteria</taxon>
        <taxon>Pseudomonadati</taxon>
        <taxon>Myxococcota</taxon>
        <taxon>Myxococcia</taxon>
        <taxon>Myxococcales</taxon>
        <taxon>Sorangiineae</taxon>
        <taxon>Pendulisporaceae</taxon>
        <taxon>Pendulispora</taxon>
    </lineage>
</organism>
<dbReference type="SUPFAM" id="SSF52540">
    <property type="entry name" value="P-loop containing nucleoside triphosphate hydrolases"/>
    <property type="match status" value="1"/>
</dbReference>
<dbReference type="PANTHER" id="PTHR32071">
    <property type="entry name" value="TRANSCRIPTIONAL REGULATORY PROTEIN"/>
    <property type="match status" value="1"/>
</dbReference>
<dbReference type="Pfam" id="PF02954">
    <property type="entry name" value="HTH_8"/>
    <property type="match status" value="1"/>
</dbReference>
<dbReference type="InterPro" id="IPR058031">
    <property type="entry name" value="AAA_lid_NorR"/>
</dbReference>
<feature type="domain" description="Sigma-54 factor interaction" evidence="5">
    <location>
        <begin position="265"/>
        <end position="493"/>
    </location>
</feature>
<dbReference type="SMART" id="SM00382">
    <property type="entry name" value="AAA"/>
    <property type="match status" value="1"/>
</dbReference>
<evidence type="ECO:0000256" key="1">
    <source>
        <dbReference type="ARBA" id="ARBA00022741"/>
    </source>
</evidence>
<dbReference type="EMBL" id="CP089983">
    <property type="protein sequence ID" value="WXB05299.1"/>
    <property type="molecule type" value="Genomic_DNA"/>
</dbReference>
<evidence type="ECO:0000256" key="3">
    <source>
        <dbReference type="ARBA" id="ARBA00023015"/>
    </source>
</evidence>
<dbReference type="InterPro" id="IPR002197">
    <property type="entry name" value="HTH_Fis"/>
</dbReference>
<dbReference type="InterPro" id="IPR027417">
    <property type="entry name" value="P-loop_NTPase"/>
</dbReference>
<accession>A0ABZ2L300</accession>
<evidence type="ECO:0000313" key="6">
    <source>
        <dbReference type="EMBL" id="WXB05299.1"/>
    </source>
</evidence>
<dbReference type="InterPro" id="IPR009057">
    <property type="entry name" value="Homeodomain-like_sf"/>
</dbReference>
<dbReference type="InterPro" id="IPR025944">
    <property type="entry name" value="Sigma_54_int_dom_CS"/>
</dbReference>
<dbReference type="CDD" id="cd00060">
    <property type="entry name" value="FHA"/>
    <property type="match status" value="1"/>
</dbReference>
<dbReference type="RefSeq" id="WP_394834943.1">
    <property type="nucleotide sequence ID" value="NZ_CP089929.1"/>
</dbReference>
<dbReference type="SUPFAM" id="SSF49879">
    <property type="entry name" value="SMAD/FHA domain"/>
    <property type="match status" value="1"/>
</dbReference>
<dbReference type="Pfam" id="PF25601">
    <property type="entry name" value="AAA_lid_14"/>
    <property type="match status" value="1"/>
</dbReference>
<sequence length="570" mass="60575">MEEHTKFRLVVTSGPDAGAQLKVDSSIKLVGRALGAHLALSDRSVSRHHFHVHATRTGVYVQVCDEAAPLAQGERKILSGEVGVGESLVVGRTVLLVSVDETSRSSSAHDDATATVGSLLTGAGADVVGLAAMFALNQALTATATIEDVEAALVAWAKQHASCEQVELHAGGGEPGAAAREMPILETATPSGGTRILAPALGAPTGWLAFTTTLPPQRITDSTRRLLILAAALAGAKLADVSTLQVVRDDRDALRQLAIGSAQAFLGTSPGAEELLKIIPRLAVSQSTALFIGETGVGKTYVARLVHEAGPRKDKPFRVINCAAIPENLIESELFGHTRGAFTGATEQAGVFEAAGEGTVLLDEIGELPLASQAKLLRVLEDKQFERLGSTRSIPLRARILVATNRDLDEMAAAGAFRSDLFFRISVIKTVVPPLRDRGDDVLVLAQKILADLSSSCGRRIHDFSPEAREAIRRYPWPGNVRELRNVIEHALVMGDGPVLEVSDFPAAIRSVLERADTVPDSEHGVHVVLPMNEELLHVKNREAALQVSGGNKSRAAALLGIRRTTLYKK</sequence>
<name>A0ABZ2L300_9BACT</name>
<dbReference type="PROSITE" id="PS00688">
    <property type="entry name" value="SIGMA54_INTERACT_3"/>
    <property type="match status" value="1"/>
</dbReference>
<keyword evidence="3" id="KW-0805">Transcription regulation</keyword>
<dbReference type="CDD" id="cd00009">
    <property type="entry name" value="AAA"/>
    <property type="match status" value="1"/>
</dbReference>
<dbReference type="Pfam" id="PF00158">
    <property type="entry name" value="Sigma54_activat"/>
    <property type="match status" value="1"/>
</dbReference>
<keyword evidence="4" id="KW-0804">Transcription</keyword>
<reference evidence="6" key="1">
    <citation type="submission" date="2021-12" db="EMBL/GenBank/DDBJ databases">
        <title>Discovery of the Pendulisporaceae a myxobacterial family with distinct sporulation behavior and unique specialized metabolism.</title>
        <authorList>
            <person name="Garcia R."/>
            <person name="Popoff A."/>
            <person name="Bader C.D."/>
            <person name="Loehr J."/>
            <person name="Walesch S."/>
            <person name="Walt C."/>
            <person name="Boldt J."/>
            <person name="Bunk B."/>
            <person name="Haeckl F.J.F.P.J."/>
            <person name="Gunesch A.P."/>
            <person name="Birkelbach J."/>
            <person name="Nuebel U."/>
            <person name="Pietschmann T."/>
            <person name="Bach T."/>
            <person name="Mueller R."/>
        </authorList>
    </citation>
    <scope>NUCLEOTIDE SEQUENCE</scope>
    <source>
        <strain evidence="6">MSr11367</strain>
    </source>
</reference>
<proteinExistence type="predicted"/>
<evidence type="ECO:0000313" key="7">
    <source>
        <dbReference type="Proteomes" id="UP001374803"/>
    </source>
</evidence>
<evidence type="ECO:0000256" key="2">
    <source>
        <dbReference type="ARBA" id="ARBA00022840"/>
    </source>
</evidence>
<dbReference type="InterPro" id="IPR008984">
    <property type="entry name" value="SMAD_FHA_dom_sf"/>
</dbReference>
<dbReference type="InterPro" id="IPR002078">
    <property type="entry name" value="Sigma_54_int"/>
</dbReference>